<feature type="region of interest" description="Disordered" evidence="1">
    <location>
        <begin position="1"/>
        <end position="180"/>
    </location>
</feature>
<comment type="caution">
    <text evidence="2">The sequence shown here is derived from an EMBL/GenBank/DDBJ whole genome shotgun (WGS) entry which is preliminary data.</text>
</comment>
<sequence length="362" mass="38071">MPAGDNPHSISEKKAALRESPKQLNNIVNEQPTTSRFPKNKVAATVGIKRPQPYGPLSLTNHHTLSNPGANGHLVYVRRRFENDQSKGGTSSRGESASSTSTSLKKAGAGSLQSQERTLKHQNNTSHAQCASQSASPAAAAATPSPALQSAVLPAHHSFGKQSPGKVAAQPANDVTTSLPPSNVVSSTAVLQSSVAANLAPSGISAANTSSCAAISAANLASGSAPGTNAASSDAISATTLAPNQAPPSRSSNQDRSERFLRLQAFLRHNEQSDQEEYLHSKQLFLLSPIVSFGSTVELRSLSPVGRSRHAFELEKRAADLLIEEGKELQKMKVLNVLGKLVTPSLPNQPPSIMHLPFTARR</sequence>
<feature type="compositionally biased region" description="Polar residues" evidence="1">
    <location>
        <begin position="111"/>
        <end position="125"/>
    </location>
</feature>
<evidence type="ECO:0000313" key="3">
    <source>
        <dbReference type="Proteomes" id="UP000807115"/>
    </source>
</evidence>
<dbReference type="PANTHER" id="PTHR34555:SF1">
    <property type="entry name" value="INTEGRAL MEMBRANE HEMOLYSIN-III-LIKE PROTEIN"/>
    <property type="match status" value="1"/>
</dbReference>
<feature type="compositionally biased region" description="Polar residues" evidence="1">
    <location>
        <begin position="22"/>
        <end position="37"/>
    </location>
</feature>
<feature type="compositionally biased region" description="Polar residues" evidence="1">
    <location>
        <begin position="58"/>
        <end position="69"/>
    </location>
</feature>
<reference evidence="2" key="2">
    <citation type="submission" date="2020-10" db="EMBL/GenBank/DDBJ databases">
        <authorList>
            <person name="Cooper E.A."/>
            <person name="Brenton Z.W."/>
            <person name="Flinn B.S."/>
            <person name="Jenkins J."/>
            <person name="Shu S."/>
            <person name="Flowers D."/>
            <person name="Luo F."/>
            <person name="Wang Y."/>
            <person name="Xia P."/>
            <person name="Barry K."/>
            <person name="Daum C."/>
            <person name="Lipzen A."/>
            <person name="Yoshinaga Y."/>
            <person name="Schmutz J."/>
            <person name="Saski C."/>
            <person name="Vermerris W."/>
            <person name="Kresovich S."/>
        </authorList>
    </citation>
    <scope>NUCLEOTIDE SEQUENCE</scope>
</reference>
<dbReference type="PANTHER" id="PTHR34555">
    <property type="entry name" value="INTEGRAL MEMBRANE HEMOLYSIN-III-LIKE PROTEIN"/>
    <property type="match status" value="1"/>
</dbReference>
<name>A0A921RQG6_SORBI</name>
<evidence type="ECO:0000256" key="1">
    <source>
        <dbReference type="SAM" id="MobiDB-lite"/>
    </source>
</evidence>
<feature type="compositionally biased region" description="Low complexity" evidence="1">
    <location>
        <begin position="126"/>
        <end position="151"/>
    </location>
</feature>
<proteinExistence type="predicted"/>
<organism evidence="2 3">
    <name type="scientific">Sorghum bicolor</name>
    <name type="common">Sorghum</name>
    <name type="synonym">Sorghum vulgare</name>
    <dbReference type="NCBI Taxonomy" id="4558"/>
    <lineage>
        <taxon>Eukaryota</taxon>
        <taxon>Viridiplantae</taxon>
        <taxon>Streptophyta</taxon>
        <taxon>Embryophyta</taxon>
        <taxon>Tracheophyta</taxon>
        <taxon>Spermatophyta</taxon>
        <taxon>Magnoliopsida</taxon>
        <taxon>Liliopsida</taxon>
        <taxon>Poales</taxon>
        <taxon>Poaceae</taxon>
        <taxon>PACMAD clade</taxon>
        <taxon>Panicoideae</taxon>
        <taxon>Andropogonodae</taxon>
        <taxon>Andropogoneae</taxon>
        <taxon>Sorghinae</taxon>
        <taxon>Sorghum</taxon>
    </lineage>
</organism>
<gene>
    <name evidence="2" type="ORF">BDA96_02G302400</name>
</gene>
<dbReference type="EMBL" id="CM027681">
    <property type="protein sequence ID" value="KAG0544739.1"/>
    <property type="molecule type" value="Genomic_DNA"/>
</dbReference>
<dbReference type="Proteomes" id="UP000807115">
    <property type="component" value="Chromosome 2"/>
</dbReference>
<protein>
    <submittedName>
        <fullName evidence="2">Uncharacterized protein</fullName>
    </submittedName>
</protein>
<reference evidence="2" key="1">
    <citation type="journal article" date="2019" name="BMC Genomics">
        <title>A new reference genome for Sorghum bicolor reveals high levels of sequence similarity between sweet and grain genotypes: implications for the genetics of sugar metabolism.</title>
        <authorList>
            <person name="Cooper E.A."/>
            <person name="Brenton Z.W."/>
            <person name="Flinn B.S."/>
            <person name="Jenkins J."/>
            <person name="Shu S."/>
            <person name="Flowers D."/>
            <person name="Luo F."/>
            <person name="Wang Y."/>
            <person name="Xia P."/>
            <person name="Barry K."/>
            <person name="Daum C."/>
            <person name="Lipzen A."/>
            <person name="Yoshinaga Y."/>
            <person name="Schmutz J."/>
            <person name="Saski C."/>
            <person name="Vermerris W."/>
            <person name="Kresovich S."/>
        </authorList>
    </citation>
    <scope>NUCLEOTIDE SEQUENCE</scope>
</reference>
<feature type="compositionally biased region" description="Basic and acidic residues" evidence="1">
    <location>
        <begin position="10"/>
        <end position="21"/>
    </location>
</feature>
<dbReference type="AlphaFoldDB" id="A0A921RQG6"/>
<feature type="compositionally biased region" description="Low complexity" evidence="1">
    <location>
        <begin position="88"/>
        <end position="103"/>
    </location>
</feature>
<evidence type="ECO:0000313" key="2">
    <source>
        <dbReference type="EMBL" id="KAG0544739.1"/>
    </source>
</evidence>
<accession>A0A921RQG6</accession>